<comment type="caution">
    <text evidence="5">The sequence shown here is derived from an EMBL/GenBank/DDBJ whole genome shotgun (WGS) entry which is preliminary data.</text>
</comment>
<dbReference type="PROSITE" id="PS50172">
    <property type="entry name" value="BRCT"/>
    <property type="match status" value="1"/>
</dbReference>
<dbReference type="SUPFAM" id="SSF52113">
    <property type="entry name" value="BRCT domain"/>
    <property type="match status" value="1"/>
</dbReference>
<protein>
    <submittedName>
        <fullName evidence="5">Exonuclease</fullName>
    </submittedName>
</protein>
<accession>A0A4R1B0H2</accession>
<dbReference type="NCBIfam" id="TIGR00573">
    <property type="entry name" value="dnaq"/>
    <property type="match status" value="1"/>
</dbReference>
<reference evidence="5 6" key="1">
    <citation type="submission" date="2019-03" db="EMBL/GenBank/DDBJ databases">
        <authorList>
            <person name="Jensen L."/>
            <person name="Storgaard J."/>
            <person name="Sulaj E."/>
            <person name="Schramm A."/>
            <person name="Marshall I.P.G."/>
        </authorList>
    </citation>
    <scope>NUCLEOTIDE SEQUENCE [LARGE SCALE GENOMIC DNA]</scope>
    <source>
        <strain evidence="5 6">2017H2G3</strain>
    </source>
</reference>
<dbReference type="RefSeq" id="WP_057763392.1">
    <property type="nucleotide sequence ID" value="NZ_LMBX01000008.1"/>
</dbReference>
<evidence type="ECO:0000259" key="4">
    <source>
        <dbReference type="PROSITE" id="PS50172"/>
    </source>
</evidence>
<dbReference type="InterPro" id="IPR001357">
    <property type="entry name" value="BRCT_dom"/>
</dbReference>
<dbReference type="GO" id="GO:0003887">
    <property type="term" value="F:DNA-directed DNA polymerase activity"/>
    <property type="evidence" value="ECO:0007669"/>
    <property type="project" value="InterPro"/>
</dbReference>
<dbReference type="SUPFAM" id="SSF53098">
    <property type="entry name" value="Ribonuclease H-like"/>
    <property type="match status" value="1"/>
</dbReference>
<dbReference type="EMBL" id="SJTH01000001">
    <property type="protein sequence ID" value="TCJ06459.1"/>
    <property type="molecule type" value="Genomic_DNA"/>
</dbReference>
<keyword evidence="2" id="KW-0378">Hydrolase</keyword>
<dbReference type="Gene3D" id="3.30.420.10">
    <property type="entry name" value="Ribonuclease H-like superfamily/Ribonuclease H"/>
    <property type="match status" value="1"/>
</dbReference>
<evidence type="ECO:0000313" key="6">
    <source>
        <dbReference type="Proteomes" id="UP000293846"/>
    </source>
</evidence>
<dbReference type="InterPro" id="IPR036397">
    <property type="entry name" value="RNaseH_sf"/>
</dbReference>
<dbReference type="GO" id="GO:0005829">
    <property type="term" value="C:cytosol"/>
    <property type="evidence" value="ECO:0007669"/>
    <property type="project" value="TreeGrafter"/>
</dbReference>
<evidence type="ECO:0000256" key="2">
    <source>
        <dbReference type="ARBA" id="ARBA00022801"/>
    </source>
</evidence>
<keyword evidence="1" id="KW-0540">Nuclease</keyword>
<evidence type="ECO:0000256" key="1">
    <source>
        <dbReference type="ARBA" id="ARBA00022722"/>
    </source>
</evidence>
<dbReference type="Gene3D" id="3.40.50.10190">
    <property type="entry name" value="BRCT domain"/>
    <property type="match status" value="1"/>
</dbReference>
<dbReference type="InterPro" id="IPR013520">
    <property type="entry name" value="Ribonucl_H"/>
</dbReference>
<dbReference type="CDD" id="cd17748">
    <property type="entry name" value="BRCT_DNA_ligase_like"/>
    <property type="match status" value="1"/>
</dbReference>
<dbReference type="GO" id="GO:0006260">
    <property type="term" value="P:DNA replication"/>
    <property type="evidence" value="ECO:0007669"/>
    <property type="project" value="InterPro"/>
</dbReference>
<dbReference type="Pfam" id="PF00929">
    <property type="entry name" value="RNase_T"/>
    <property type="match status" value="1"/>
</dbReference>
<dbReference type="PANTHER" id="PTHR30231:SF42">
    <property type="entry name" value="EXONUCLEASE"/>
    <property type="match status" value="1"/>
</dbReference>
<dbReference type="InterPro" id="IPR006054">
    <property type="entry name" value="DnaQ"/>
</dbReference>
<dbReference type="GO" id="GO:0008408">
    <property type="term" value="F:3'-5' exonuclease activity"/>
    <property type="evidence" value="ECO:0007669"/>
    <property type="project" value="TreeGrafter"/>
</dbReference>
<name>A0A4R1B0H2_9BACI</name>
<sequence>MDFITIDFEIANNNMNSACSLGMVFIQNNTIIDEKYYLIQPPTLELNPEMSKIHGLSVDDLKNAPKFDEVWADISHYFHSESLFVAHNAQFDMNVLKNCLKTYSAEIPEFEYVCSIPISTRACSGEGIGSSLKDRTERFGITLNNHHNALDDARACAELVLKCIETKRRKSIHTYISTYNSIPIKRFSELKIQTEFKKRKKNFTKISTKDMVASTNDFDIHHPFYGKNVVFTGELTMDREEAMQGVVNLGGIIKSGVSSKTNYLVVGKQDHLLVGSSGLSTKERKAYELIEEGREIEILTETKFRKLLDCRLILSSIVRKKYVLN</sequence>
<proteinExistence type="predicted"/>
<dbReference type="FunFam" id="3.30.420.10:FF:000045">
    <property type="entry name" value="3'-5' exonuclease DinG"/>
    <property type="match status" value="1"/>
</dbReference>
<keyword evidence="6" id="KW-1185">Reference proteome</keyword>
<gene>
    <name evidence="5" type="ORF">E0Y62_01255</name>
</gene>
<dbReference type="OrthoDB" id="9803913at2"/>
<feature type="domain" description="BRCT" evidence="4">
    <location>
        <begin position="219"/>
        <end position="325"/>
    </location>
</feature>
<organism evidence="5 6">
    <name type="scientific">Cytobacillus praedii</name>
    <dbReference type="NCBI Taxonomy" id="1742358"/>
    <lineage>
        <taxon>Bacteria</taxon>
        <taxon>Bacillati</taxon>
        <taxon>Bacillota</taxon>
        <taxon>Bacilli</taxon>
        <taxon>Bacillales</taxon>
        <taxon>Bacillaceae</taxon>
        <taxon>Cytobacillus</taxon>
    </lineage>
</organism>
<dbReference type="GO" id="GO:0003677">
    <property type="term" value="F:DNA binding"/>
    <property type="evidence" value="ECO:0007669"/>
    <property type="project" value="InterPro"/>
</dbReference>
<keyword evidence="3 5" id="KW-0269">Exonuclease</keyword>
<dbReference type="AlphaFoldDB" id="A0A4R1B0H2"/>
<dbReference type="Pfam" id="PF00533">
    <property type="entry name" value="BRCT"/>
    <property type="match status" value="1"/>
</dbReference>
<evidence type="ECO:0000313" key="5">
    <source>
        <dbReference type="EMBL" id="TCJ06459.1"/>
    </source>
</evidence>
<dbReference type="PANTHER" id="PTHR30231">
    <property type="entry name" value="DNA POLYMERASE III SUBUNIT EPSILON"/>
    <property type="match status" value="1"/>
</dbReference>
<dbReference type="InterPro" id="IPR036420">
    <property type="entry name" value="BRCT_dom_sf"/>
</dbReference>
<evidence type="ECO:0000256" key="3">
    <source>
        <dbReference type="ARBA" id="ARBA00022839"/>
    </source>
</evidence>
<dbReference type="STRING" id="1742358.GCA_001439605_04660"/>
<dbReference type="SMART" id="SM00479">
    <property type="entry name" value="EXOIII"/>
    <property type="match status" value="1"/>
</dbReference>
<dbReference type="Proteomes" id="UP000293846">
    <property type="component" value="Unassembled WGS sequence"/>
</dbReference>
<dbReference type="InterPro" id="IPR012337">
    <property type="entry name" value="RNaseH-like_sf"/>
</dbReference>